<evidence type="ECO:0008006" key="3">
    <source>
        <dbReference type="Google" id="ProtNLM"/>
    </source>
</evidence>
<comment type="caution">
    <text evidence="1">The sequence shown here is derived from an EMBL/GenBank/DDBJ whole genome shotgun (WGS) entry which is preliminary data.</text>
</comment>
<dbReference type="Proteomes" id="UP001601976">
    <property type="component" value="Unassembled WGS sequence"/>
</dbReference>
<sequence>MSEATQRTVRTLLQTAIALAVVLPAIVDSSGLAQSLPWAAGAVAAAGTLSRLMALDSVQRLLPRGLRITGRDSDLLSLLQQHRSRE</sequence>
<name>A0ABW6RLZ6_9ACTN</name>
<organism evidence="1 2">
    <name type="scientific">Streptomyces flavidovirens</name>
    <dbReference type="NCBI Taxonomy" id="67298"/>
    <lineage>
        <taxon>Bacteria</taxon>
        <taxon>Bacillati</taxon>
        <taxon>Actinomycetota</taxon>
        <taxon>Actinomycetes</taxon>
        <taxon>Kitasatosporales</taxon>
        <taxon>Streptomycetaceae</taxon>
        <taxon>Streptomyces</taxon>
    </lineage>
</organism>
<accession>A0ABW6RLZ6</accession>
<protein>
    <recommendedName>
        <fullName evidence="3">Integral membrane protein</fullName>
    </recommendedName>
</protein>
<dbReference type="EMBL" id="JBIAPK010000007">
    <property type="protein sequence ID" value="MFF3341569.1"/>
    <property type="molecule type" value="Genomic_DNA"/>
</dbReference>
<proteinExistence type="predicted"/>
<dbReference type="RefSeq" id="WP_355721518.1">
    <property type="nucleotide sequence ID" value="NZ_JBEXNP010000010.1"/>
</dbReference>
<evidence type="ECO:0000313" key="2">
    <source>
        <dbReference type="Proteomes" id="UP001601976"/>
    </source>
</evidence>
<gene>
    <name evidence="1" type="ORF">ACFYWW_23075</name>
</gene>
<reference evidence="1 2" key="1">
    <citation type="submission" date="2024-10" db="EMBL/GenBank/DDBJ databases">
        <title>The Natural Products Discovery Center: Release of the First 8490 Sequenced Strains for Exploring Actinobacteria Biosynthetic Diversity.</title>
        <authorList>
            <person name="Kalkreuter E."/>
            <person name="Kautsar S.A."/>
            <person name="Yang D."/>
            <person name="Bader C.D."/>
            <person name="Teijaro C.N."/>
            <person name="Fluegel L."/>
            <person name="Davis C.M."/>
            <person name="Simpson J.R."/>
            <person name="Lauterbach L."/>
            <person name="Steele A.D."/>
            <person name="Gui C."/>
            <person name="Meng S."/>
            <person name="Li G."/>
            <person name="Viehrig K."/>
            <person name="Ye F."/>
            <person name="Su P."/>
            <person name="Kiefer A.F."/>
            <person name="Nichols A."/>
            <person name="Cepeda A.J."/>
            <person name="Yan W."/>
            <person name="Fan B."/>
            <person name="Jiang Y."/>
            <person name="Adhikari A."/>
            <person name="Zheng C.-J."/>
            <person name="Schuster L."/>
            <person name="Cowan T.M."/>
            <person name="Smanski M.J."/>
            <person name="Chevrette M.G."/>
            <person name="De Carvalho L.P.S."/>
            <person name="Shen B."/>
        </authorList>
    </citation>
    <scope>NUCLEOTIDE SEQUENCE [LARGE SCALE GENOMIC DNA]</scope>
    <source>
        <strain evidence="1 2">NPDC003029</strain>
    </source>
</reference>
<keyword evidence="2" id="KW-1185">Reference proteome</keyword>
<evidence type="ECO:0000313" key="1">
    <source>
        <dbReference type="EMBL" id="MFF3341569.1"/>
    </source>
</evidence>